<protein>
    <recommendedName>
        <fullName evidence="3">Ubiquitin fusion degradation protein</fullName>
    </recommendedName>
</protein>
<dbReference type="EMBL" id="JBFCZG010000003">
    <property type="protein sequence ID" value="KAL3424190.1"/>
    <property type="molecule type" value="Genomic_DNA"/>
</dbReference>
<dbReference type="Proteomes" id="UP001629113">
    <property type="component" value="Unassembled WGS sequence"/>
</dbReference>
<evidence type="ECO:0000313" key="1">
    <source>
        <dbReference type="EMBL" id="KAL3424190.1"/>
    </source>
</evidence>
<evidence type="ECO:0008006" key="3">
    <source>
        <dbReference type="Google" id="ProtNLM"/>
    </source>
</evidence>
<proteinExistence type="predicted"/>
<evidence type="ECO:0000313" key="2">
    <source>
        <dbReference type="Proteomes" id="UP001629113"/>
    </source>
</evidence>
<sequence>MDQVEIAHIEDISLDDHRALSLLQLLSNSLILYHTIPLLDPLSILNLGGSSKAFRDLVFKTPNVFRYLDLTRIKSARSEVGSVDNGAEVWRNVQVDENVTEDDFYGGPLRGIFTKLRQRDILKDVQTLILDGLAVPSDLVAEIILDQAFNVRLLSVREVQHLNEPKLMQALQYAVRPSRPKNTPRLEGLYIFGPKDPSPARFRRKPDDNLAISSTPVQGGILSTRGAQIGAEWNRKSGDALWQALEDADRWFERSGQVVSRQILDRWADTLHACHGIISFDAVLCCGPRHSPAVGVRPESDTSGYLPPAVATFSIDGCSGCGSSPEGFSRYRSSPIERFPLLSPLPLQSSSAKSAKAPLNYPHGVEKKLLVRCADCLRQRHCNSCQRWWCENCYKVQAPGGGIVTALGVQAHESNTVKIGVMRSCFECGFNCISCVNRTQLLCKICAGGYCTIHNEGSTLTTAGRHSINGCRC</sequence>
<gene>
    <name evidence="1" type="ORF">PVAG01_03471</name>
</gene>
<comment type="caution">
    <text evidence="1">The sequence shown here is derived from an EMBL/GenBank/DDBJ whole genome shotgun (WGS) entry which is preliminary data.</text>
</comment>
<accession>A0ABR4PLL6</accession>
<keyword evidence="2" id="KW-1185">Reference proteome</keyword>
<reference evidence="1 2" key="1">
    <citation type="submission" date="2024-06" db="EMBL/GenBank/DDBJ databases">
        <title>Complete genome of Phlyctema vagabunda strain 19-DSS-EL-015.</title>
        <authorList>
            <person name="Fiorenzani C."/>
        </authorList>
    </citation>
    <scope>NUCLEOTIDE SEQUENCE [LARGE SCALE GENOMIC DNA]</scope>
    <source>
        <strain evidence="1 2">19-DSS-EL-015</strain>
    </source>
</reference>
<organism evidence="1 2">
    <name type="scientific">Phlyctema vagabunda</name>
    <dbReference type="NCBI Taxonomy" id="108571"/>
    <lineage>
        <taxon>Eukaryota</taxon>
        <taxon>Fungi</taxon>
        <taxon>Dikarya</taxon>
        <taxon>Ascomycota</taxon>
        <taxon>Pezizomycotina</taxon>
        <taxon>Leotiomycetes</taxon>
        <taxon>Helotiales</taxon>
        <taxon>Dermateaceae</taxon>
        <taxon>Phlyctema</taxon>
    </lineage>
</organism>
<name>A0ABR4PLL6_9HELO</name>